<gene>
    <name evidence="1" type="ORF">LCGC14_2248970</name>
</gene>
<comment type="caution">
    <text evidence="1">The sequence shown here is derived from an EMBL/GenBank/DDBJ whole genome shotgun (WGS) entry which is preliminary data.</text>
</comment>
<reference evidence="1" key="1">
    <citation type="journal article" date="2015" name="Nature">
        <title>Complex archaea that bridge the gap between prokaryotes and eukaryotes.</title>
        <authorList>
            <person name="Spang A."/>
            <person name="Saw J.H."/>
            <person name="Jorgensen S.L."/>
            <person name="Zaremba-Niedzwiedzka K."/>
            <person name="Martijn J."/>
            <person name="Lind A.E."/>
            <person name="van Eijk R."/>
            <person name="Schleper C."/>
            <person name="Guy L."/>
            <person name="Ettema T.J."/>
        </authorList>
    </citation>
    <scope>NUCLEOTIDE SEQUENCE</scope>
</reference>
<protein>
    <submittedName>
        <fullName evidence="1">Uncharacterized protein</fullName>
    </submittedName>
</protein>
<dbReference type="AlphaFoldDB" id="A0A0F9DQM0"/>
<feature type="non-terminal residue" evidence="1">
    <location>
        <position position="52"/>
    </location>
</feature>
<evidence type="ECO:0000313" key="1">
    <source>
        <dbReference type="EMBL" id="KKL56086.1"/>
    </source>
</evidence>
<sequence>MTIYIRGNKGFRHQTRIHIIAPDFPFFNKLKTGHFKLQNGKYLHIIGSYNLA</sequence>
<name>A0A0F9DQM0_9ZZZZ</name>
<dbReference type="EMBL" id="LAZR01030614">
    <property type="protein sequence ID" value="KKL56086.1"/>
    <property type="molecule type" value="Genomic_DNA"/>
</dbReference>
<proteinExistence type="predicted"/>
<accession>A0A0F9DQM0</accession>
<organism evidence="1">
    <name type="scientific">marine sediment metagenome</name>
    <dbReference type="NCBI Taxonomy" id="412755"/>
    <lineage>
        <taxon>unclassified sequences</taxon>
        <taxon>metagenomes</taxon>
        <taxon>ecological metagenomes</taxon>
    </lineage>
</organism>